<dbReference type="RefSeq" id="WP_190350302.1">
    <property type="nucleotide sequence ID" value="NZ_JACJPY010000015.1"/>
</dbReference>
<keyword evidence="3" id="KW-1185">Reference proteome</keyword>
<evidence type="ECO:0000256" key="1">
    <source>
        <dbReference type="SAM" id="Phobius"/>
    </source>
</evidence>
<name>A0A926UTM2_9CYAN</name>
<evidence type="ECO:0000313" key="3">
    <source>
        <dbReference type="Proteomes" id="UP000631421"/>
    </source>
</evidence>
<accession>A0A926UTM2</accession>
<keyword evidence="1" id="KW-1133">Transmembrane helix</keyword>
<dbReference type="AlphaFoldDB" id="A0A926UTM2"/>
<organism evidence="2 3">
    <name type="scientific">Pseudanabaena cinerea FACHB-1277</name>
    <dbReference type="NCBI Taxonomy" id="2949581"/>
    <lineage>
        <taxon>Bacteria</taxon>
        <taxon>Bacillati</taxon>
        <taxon>Cyanobacteriota</taxon>
        <taxon>Cyanophyceae</taxon>
        <taxon>Pseudanabaenales</taxon>
        <taxon>Pseudanabaenaceae</taxon>
        <taxon>Pseudanabaena</taxon>
        <taxon>Pseudanabaena cinerea</taxon>
    </lineage>
</organism>
<reference evidence="2" key="2">
    <citation type="submission" date="2020-08" db="EMBL/GenBank/DDBJ databases">
        <authorList>
            <person name="Chen M."/>
            <person name="Teng W."/>
            <person name="Zhao L."/>
            <person name="Hu C."/>
            <person name="Zhou Y."/>
            <person name="Han B."/>
            <person name="Song L."/>
            <person name="Shu W."/>
        </authorList>
    </citation>
    <scope>NUCLEOTIDE SEQUENCE</scope>
    <source>
        <strain evidence="2">FACHB-1277</strain>
    </source>
</reference>
<keyword evidence="1" id="KW-0812">Transmembrane</keyword>
<keyword evidence="1" id="KW-0472">Membrane</keyword>
<dbReference type="Proteomes" id="UP000631421">
    <property type="component" value="Unassembled WGS sequence"/>
</dbReference>
<proteinExistence type="predicted"/>
<dbReference type="EMBL" id="JACJPY010000015">
    <property type="protein sequence ID" value="MBD2149937.1"/>
    <property type="molecule type" value="Genomic_DNA"/>
</dbReference>
<protein>
    <recommendedName>
        <fullName evidence="4">Zinc ribbon domain-containing protein</fullName>
    </recommendedName>
</protein>
<reference evidence="2" key="1">
    <citation type="journal article" date="2015" name="ISME J.">
        <title>Draft Genome Sequence of Streptomyces incarnatus NRRL8089, which Produces the Nucleoside Antibiotic Sinefungin.</title>
        <authorList>
            <person name="Oshima K."/>
            <person name="Hattori M."/>
            <person name="Shimizu H."/>
            <person name="Fukuda K."/>
            <person name="Nemoto M."/>
            <person name="Inagaki K."/>
            <person name="Tamura T."/>
        </authorList>
    </citation>
    <scope>NUCLEOTIDE SEQUENCE</scope>
    <source>
        <strain evidence="2">FACHB-1277</strain>
    </source>
</reference>
<sequence>MTEPTPQPLCPYCKESIQPKATVCPHCKKTIFSTDPGANAVIYLISFGVMFAVLWTGINWFAKVQTEQNLRDAQQQVDKMLKR</sequence>
<comment type="caution">
    <text evidence="2">The sequence shown here is derived from an EMBL/GenBank/DDBJ whole genome shotgun (WGS) entry which is preliminary data.</text>
</comment>
<feature type="transmembrane region" description="Helical" evidence="1">
    <location>
        <begin position="40"/>
        <end position="62"/>
    </location>
</feature>
<gene>
    <name evidence="2" type="ORF">H6F44_07355</name>
</gene>
<evidence type="ECO:0008006" key="4">
    <source>
        <dbReference type="Google" id="ProtNLM"/>
    </source>
</evidence>
<evidence type="ECO:0000313" key="2">
    <source>
        <dbReference type="EMBL" id="MBD2149937.1"/>
    </source>
</evidence>